<comment type="pathway">
    <text evidence="2">Amino-acid biosynthesis; L-valine biosynthesis; L-valine from pyruvate: step 1/4.</text>
</comment>
<evidence type="ECO:0000256" key="8">
    <source>
        <dbReference type="ARBA" id="ARBA00048670"/>
    </source>
</evidence>
<dbReference type="GO" id="GO:0003984">
    <property type="term" value="F:acetolactate synthase activity"/>
    <property type="evidence" value="ECO:0007669"/>
    <property type="project" value="UniProtKB-EC"/>
</dbReference>
<dbReference type="AlphaFoldDB" id="A0A378TF57"/>
<evidence type="ECO:0000256" key="2">
    <source>
        <dbReference type="ARBA" id="ARBA00005025"/>
    </source>
</evidence>
<sequence>MKRTIVASIGDGSFQYSIQAIWTAAQHKLPIVFVVQRNGEYAVLKSFALLEKTPAVPGMDLPGLDIASLATGYGCRTATAGSTDDLVREFKAALAAEGPTVLVVPTQPRLPFLG</sequence>
<evidence type="ECO:0000256" key="5">
    <source>
        <dbReference type="ARBA" id="ARBA00022630"/>
    </source>
</evidence>
<keyword evidence="6" id="KW-0274">FAD</keyword>
<comment type="pathway">
    <text evidence="1">Amino-acid biosynthesis; L-isoleucine biosynthesis; L-isoleucine from 2-oxobutanoate: step 1/4.</text>
</comment>
<dbReference type="Pfam" id="PF02775">
    <property type="entry name" value="TPP_enzyme_C"/>
    <property type="match status" value="1"/>
</dbReference>
<dbReference type="GO" id="GO:0030976">
    <property type="term" value="F:thiamine pyrophosphate binding"/>
    <property type="evidence" value="ECO:0007669"/>
    <property type="project" value="InterPro"/>
</dbReference>
<dbReference type="GO" id="GO:0009099">
    <property type="term" value="P:L-valine biosynthetic process"/>
    <property type="evidence" value="ECO:0007669"/>
    <property type="project" value="UniProtKB-UniPathway"/>
</dbReference>
<evidence type="ECO:0000256" key="6">
    <source>
        <dbReference type="ARBA" id="ARBA00022827"/>
    </source>
</evidence>
<evidence type="ECO:0000313" key="11">
    <source>
        <dbReference type="Proteomes" id="UP000254978"/>
    </source>
</evidence>
<protein>
    <recommendedName>
        <fullName evidence="4">acetolactate synthase</fullName>
        <ecNumber evidence="4">2.2.1.6</ecNumber>
    </recommendedName>
</protein>
<feature type="domain" description="Thiamine pyrophosphate enzyme TPP-binding" evidence="9">
    <location>
        <begin position="2"/>
        <end position="104"/>
    </location>
</feature>
<dbReference type="PANTHER" id="PTHR18968">
    <property type="entry name" value="THIAMINE PYROPHOSPHATE ENZYMES"/>
    <property type="match status" value="1"/>
</dbReference>
<name>A0A378TF57_9MYCO</name>
<dbReference type="Gene3D" id="3.40.50.970">
    <property type="match status" value="1"/>
</dbReference>
<dbReference type="SUPFAM" id="SSF52518">
    <property type="entry name" value="Thiamin diphosphate-binding fold (THDP-binding)"/>
    <property type="match status" value="1"/>
</dbReference>
<keyword evidence="11" id="KW-1185">Reference proteome</keyword>
<dbReference type="GO" id="GO:0016829">
    <property type="term" value="F:lyase activity"/>
    <property type="evidence" value="ECO:0007669"/>
    <property type="project" value="UniProtKB-KW"/>
</dbReference>
<keyword evidence="7" id="KW-0100">Branched-chain amino acid biosynthesis</keyword>
<dbReference type="GO" id="GO:0050660">
    <property type="term" value="F:flavin adenine dinucleotide binding"/>
    <property type="evidence" value="ECO:0007669"/>
    <property type="project" value="TreeGrafter"/>
</dbReference>
<evidence type="ECO:0000256" key="7">
    <source>
        <dbReference type="ARBA" id="ARBA00023304"/>
    </source>
</evidence>
<proteinExistence type="inferred from homology"/>
<gene>
    <name evidence="10" type="primary">mdlC_1</name>
    <name evidence="10" type="ORF">NCTC10821_02028</name>
</gene>
<dbReference type="InterPro" id="IPR011766">
    <property type="entry name" value="TPP_enzyme_TPP-bd"/>
</dbReference>
<evidence type="ECO:0000256" key="4">
    <source>
        <dbReference type="ARBA" id="ARBA00013145"/>
    </source>
</evidence>
<dbReference type="UniPathway" id="UPA00047">
    <property type="reaction ID" value="UER00055"/>
</dbReference>
<comment type="similarity">
    <text evidence="3">Belongs to the TPP enzyme family.</text>
</comment>
<dbReference type="InterPro" id="IPR029061">
    <property type="entry name" value="THDP-binding"/>
</dbReference>
<dbReference type="EC" id="2.2.1.6" evidence="4"/>
<evidence type="ECO:0000256" key="1">
    <source>
        <dbReference type="ARBA" id="ARBA00004974"/>
    </source>
</evidence>
<dbReference type="InterPro" id="IPR045229">
    <property type="entry name" value="TPP_enz"/>
</dbReference>
<dbReference type="Proteomes" id="UP000254978">
    <property type="component" value="Unassembled WGS sequence"/>
</dbReference>
<dbReference type="UniPathway" id="UPA00049">
    <property type="reaction ID" value="UER00059"/>
</dbReference>
<organism evidence="10 11">
    <name type="scientific">Mycolicibacterium tokaiense</name>
    <dbReference type="NCBI Taxonomy" id="39695"/>
    <lineage>
        <taxon>Bacteria</taxon>
        <taxon>Bacillati</taxon>
        <taxon>Actinomycetota</taxon>
        <taxon>Actinomycetes</taxon>
        <taxon>Mycobacteriales</taxon>
        <taxon>Mycobacteriaceae</taxon>
        <taxon>Mycolicibacterium</taxon>
    </lineage>
</organism>
<keyword evidence="7" id="KW-0028">Amino-acid biosynthesis</keyword>
<dbReference type="PANTHER" id="PTHR18968:SF133">
    <property type="entry name" value="BENZOYLFORMATE DECARBOXYLASE"/>
    <property type="match status" value="1"/>
</dbReference>
<accession>A0A378TF57</accession>
<dbReference type="GO" id="GO:0009097">
    <property type="term" value="P:isoleucine biosynthetic process"/>
    <property type="evidence" value="ECO:0007669"/>
    <property type="project" value="UniProtKB-UniPathway"/>
</dbReference>
<keyword evidence="5" id="KW-0285">Flavoprotein</keyword>
<evidence type="ECO:0000256" key="3">
    <source>
        <dbReference type="ARBA" id="ARBA00007812"/>
    </source>
</evidence>
<dbReference type="EMBL" id="UGQT01000001">
    <property type="protein sequence ID" value="STZ58515.1"/>
    <property type="molecule type" value="Genomic_DNA"/>
</dbReference>
<evidence type="ECO:0000259" key="9">
    <source>
        <dbReference type="Pfam" id="PF02775"/>
    </source>
</evidence>
<evidence type="ECO:0000313" key="10">
    <source>
        <dbReference type="EMBL" id="STZ58515.1"/>
    </source>
</evidence>
<comment type="catalytic activity">
    <reaction evidence="8">
        <text>2 pyruvate + H(+) = (2S)-2-acetolactate + CO2</text>
        <dbReference type="Rhea" id="RHEA:25249"/>
        <dbReference type="ChEBI" id="CHEBI:15361"/>
        <dbReference type="ChEBI" id="CHEBI:15378"/>
        <dbReference type="ChEBI" id="CHEBI:16526"/>
        <dbReference type="ChEBI" id="CHEBI:58476"/>
        <dbReference type="EC" id="2.2.1.6"/>
    </reaction>
</comment>
<keyword evidence="10" id="KW-0456">Lyase</keyword>
<reference evidence="10 11" key="1">
    <citation type="submission" date="2018-06" db="EMBL/GenBank/DDBJ databases">
        <authorList>
            <consortium name="Pathogen Informatics"/>
            <person name="Doyle S."/>
        </authorList>
    </citation>
    <scope>NUCLEOTIDE SEQUENCE [LARGE SCALE GENOMIC DNA]</scope>
    <source>
        <strain evidence="10 11">NCTC10821</strain>
    </source>
</reference>
<dbReference type="GO" id="GO:0000287">
    <property type="term" value="F:magnesium ion binding"/>
    <property type="evidence" value="ECO:0007669"/>
    <property type="project" value="UniProtKB-ARBA"/>
</dbReference>